<dbReference type="GeneID" id="63851526"/>
<accession>A0A9P4L494</accession>
<evidence type="ECO:0000313" key="1">
    <source>
        <dbReference type="EMBL" id="KAF1841072.1"/>
    </source>
</evidence>
<comment type="caution">
    <text evidence="1">The sequence shown here is derived from an EMBL/GenBank/DDBJ whole genome shotgun (WGS) entry which is preliminary data.</text>
</comment>
<protein>
    <submittedName>
        <fullName evidence="1">Uncharacterized protein</fullName>
    </submittedName>
</protein>
<dbReference type="EMBL" id="ML976619">
    <property type="protein sequence ID" value="KAF1841072.1"/>
    <property type="molecule type" value="Genomic_DNA"/>
</dbReference>
<name>A0A9P4L494_9PLEO</name>
<dbReference type="Proteomes" id="UP000800039">
    <property type="component" value="Unassembled WGS sequence"/>
</dbReference>
<dbReference type="RefSeq" id="XP_040783635.1">
    <property type="nucleotide sequence ID" value="XM_040934275.1"/>
</dbReference>
<organism evidence="1 2">
    <name type="scientific">Cucurbitaria berberidis CBS 394.84</name>
    <dbReference type="NCBI Taxonomy" id="1168544"/>
    <lineage>
        <taxon>Eukaryota</taxon>
        <taxon>Fungi</taxon>
        <taxon>Dikarya</taxon>
        <taxon>Ascomycota</taxon>
        <taxon>Pezizomycotina</taxon>
        <taxon>Dothideomycetes</taxon>
        <taxon>Pleosporomycetidae</taxon>
        <taxon>Pleosporales</taxon>
        <taxon>Pleosporineae</taxon>
        <taxon>Cucurbitariaceae</taxon>
        <taxon>Cucurbitaria</taxon>
    </lineage>
</organism>
<sequence length="104" mass="11691">MQDTTVGEFPLCWKGCGADHSCCVFVQRLQLCRPSCRSEPTRKCRHSCKTATTRTCGLCSKPRRTAAEPLRLISEPAVLLENVEVVGHVWDREARNWLNEEGAC</sequence>
<reference evidence="1" key="1">
    <citation type="submission" date="2020-01" db="EMBL/GenBank/DDBJ databases">
        <authorList>
            <consortium name="DOE Joint Genome Institute"/>
            <person name="Haridas S."/>
            <person name="Albert R."/>
            <person name="Binder M."/>
            <person name="Bloem J."/>
            <person name="Labutti K."/>
            <person name="Salamov A."/>
            <person name="Andreopoulos B."/>
            <person name="Baker S.E."/>
            <person name="Barry K."/>
            <person name="Bills G."/>
            <person name="Bluhm B.H."/>
            <person name="Cannon C."/>
            <person name="Castanera R."/>
            <person name="Culley D.E."/>
            <person name="Daum C."/>
            <person name="Ezra D."/>
            <person name="Gonzalez J.B."/>
            <person name="Henrissat B."/>
            <person name="Kuo A."/>
            <person name="Liang C."/>
            <person name="Lipzen A."/>
            <person name="Lutzoni F."/>
            <person name="Magnuson J."/>
            <person name="Mondo S."/>
            <person name="Nolan M."/>
            <person name="Ohm R."/>
            <person name="Pangilinan J."/>
            <person name="Park H.-J."/>
            <person name="Ramirez L."/>
            <person name="Alfaro M."/>
            <person name="Sun H."/>
            <person name="Tritt A."/>
            <person name="Yoshinaga Y."/>
            <person name="Zwiers L.-H."/>
            <person name="Turgeon B.G."/>
            <person name="Goodwin S.B."/>
            <person name="Spatafora J.W."/>
            <person name="Crous P.W."/>
            <person name="Grigoriev I.V."/>
        </authorList>
    </citation>
    <scope>NUCLEOTIDE SEQUENCE</scope>
    <source>
        <strain evidence="1">CBS 394.84</strain>
    </source>
</reference>
<evidence type="ECO:0000313" key="2">
    <source>
        <dbReference type="Proteomes" id="UP000800039"/>
    </source>
</evidence>
<proteinExistence type="predicted"/>
<dbReference type="AlphaFoldDB" id="A0A9P4L494"/>
<gene>
    <name evidence="1" type="ORF">K460DRAFT_371073</name>
</gene>
<keyword evidence="2" id="KW-1185">Reference proteome</keyword>